<evidence type="ECO:0000256" key="1">
    <source>
        <dbReference type="SAM" id="MobiDB-lite"/>
    </source>
</evidence>
<feature type="compositionally biased region" description="Gly residues" evidence="1">
    <location>
        <begin position="147"/>
        <end position="159"/>
    </location>
</feature>
<feature type="region of interest" description="Disordered" evidence="1">
    <location>
        <begin position="223"/>
        <end position="271"/>
    </location>
</feature>
<name>A0A853DTC9_9MICO</name>
<reference evidence="2 3" key="1">
    <citation type="submission" date="2020-07" db="EMBL/GenBank/DDBJ databases">
        <title>Sequencing the genomes of 1000 actinobacteria strains.</title>
        <authorList>
            <person name="Klenk H.-P."/>
        </authorList>
    </citation>
    <scope>NUCLEOTIDE SEQUENCE [LARGE SCALE GENOMIC DNA]</scope>
    <source>
        <strain evidence="2 3">DSM 15166</strain>
    </source>
</reference>
<accession>A0A853DTC9</accession>
<proteinExistence type="predicted"/>
<dbReference type="EMBL" id="JACCHJ010000001">
    <property type="protein sequence ID" value="NYK09651.1"/>
    <property type="molecule type" value="Genomic_DNA"/>
</dbReference>
<protein>
    <submittedName>
        <fullName evidence="2">RHS repeat-associated protein</fullName>
    </submittedName>
</protein>
<comment type="caution">
    <text evidence="2">The sequence shown here is derived from an EMBL/GenBank/DDBJ whole genome shotgun (WGS) entry which is preliminary data.</text>
</comment>
<dbReference type="InterPro" id="IPR022385">
    <property type="entry name" value="Rhs_assc_core"/>
</dbReference>
<dbReference type="AlphaFoldDB" id="A0A853DTC9"/>
<dbReference type="Gene3D" id="2.180.10.10">
    <property type="entry name" value="RHS repeat-associated core"/>
    <property type="match status" value="1"/>
</dbReference>
<dbReference type="Proteomes" id="UP000521075">
    <property type="component" value="Unassembled WGS sequence"/>
</dbReference>
<gene>
    <name evidence="2" type="ORF">HNR14_001532</name>
</gene>
<feature type="region of interest" description="Disordered" evidence="1">
    <location>
        <begin position="147"/>
        <end position="178"/>
    </location>
</feature>
<keyword evidence="3" id="KW-1185">Reference proteome</keyword>
<dbReference type="NCBIfam" id="TIGR03696">
    <property type="entry name" value="Rhs_assc_core"/>
    <property type="match status" value="1"/>
</dbReference>
<organism evidence="2 3">
    <name type="scientific">Leifsonia naganoensis</name>
    <dbReference type="NCBI Taxonomy" id="150025"/>
    <lineage>
        <taxon>Bacteria</taxon>
        <taxon>Bacillati</taxon>
        <taxon>Actinomycetota</taxon>
        <taxon>Actinomycetes</taxon>
        <taxon>Micrococcales</taxon>
        <taxon>Microbacteriaceae</taxon>
        <taxon>Leifsonia</taxon>
    </lineage>
</organism>
<evidence type="ECO:0000313" key="3">
    <source>
        <dbReference type="Proteomes" id="UP000521075"/>
    </source>
</evidence>
<evidence type="ECO:0000313" key="2">
    <source>
        <dbReference type="EMBL" id="NYK09651.1"/>
    </source>
</evidence>
<sequence>MPVAERTTQAGVSGATLQWISGDANHTQDIEVNSTTGAVTRRYADPYGNNRGTAAAWSSSHTYLNAAANAFASLVQLGARAYDATLGRFLSVDAILAPLNPQQNNGYSYSANNPITNSDPDGNCYDVGSDSLSFHTSCVGSTGSAAGNGAGVAQGGGPSSRGTSSNDYVPPTKGASSATTVTLVPPATFVSPLTGAFLSRLFTAALAGALAGEGLIILSMRGDTADGPSRDTSKDTIAADPGGLCPPGRELGPGGCVPSSRPAKPTNEGTEIQGEASNFDLEELAELANSHAGDGWANSLTRPDAKQILDVLQKGTRTRLPNQNAIKIEGQSGLNWVRVIINEDMPWRSTAYFPYR</sequence>
<dbReference type="RefSeq" id="WP_179700580.1">
    <property type="nucleotide sequence ID" value="NZ_BAAAHA010000003.1"/>
</dbReference>